<reference evidence="1" key="1">
    <citation type="submission" date="2019-04" db="EMBL/GenBank/DDBJ databases">
        <authorList>
            <person name="Alioto T."/>
            <person name="Alioto T."/>
        </authorList>
    </citation>
    <scope>NUCLEOTIDE SEQUENCE [LARGE SCALE GENOMIC DNA]</scope>
</reference>
<dbReference type="AlphaFoldDB" id="A0A5E4C5R6"/>
<organism evidence="1 2">
    <name type="scientific">Marmota monax</name>
    <name type="common">Woodchuck</name>
    <dbReference type="NCBI Taxonomy" id="9995"/>
    <lineage>
        <taxon>Eukaryota</taxon>
        <taxon>Metazoa</taxon>
        <taxon>Chordata</taxon>
        <taxon>Craniata</taxon>
        <taxon>Vertebrata</taxon>
        <taxon>Euteleostomi</taxon>
        <taxon>Mammalia</taxon>
        <taxon>Eutheria</taxon>
        <taxon>Euarchontoglires</taxon>
        <taxon>Glires</taxon>
        <taxon>Rodentia</taxon>
        <taxon>Sciuromorpha</taxon>
        <taxon>Sciuridae</taxon>
        <taxon>Xerinae</taxon>
        <taxon>Marmotini</taxon>
        <taxon>Marmota</taxon>
    </lineage>
</organism>
<sequence>KLNLHQFRTFLPKPGLWLCLNSTKPLSAVGVTTIPPGWYHSTKAPVMVLLPSGPDYSDQ</sequence>
<protein>
    <submittedName>
        <fullName evidence="1">Uncharacterized protein</fullName>
    </submittedName>
</protein>
<evidence type="ECO:0000313" key="2">
    <source>
        <dbReference type="Proteomes" id="UP000335636"/>
    </source>
</evidence>
<accession>A0A5E4C5R6</accession>
<evidence type="ECO:0000313" key="1">
    <source>
        <dbReference type="EMBL" id="VTJ76242.1"/>
    </source>
</evidence>
<gene>
    <name evidence="1" type="ORF">MONAX_5E042788</name>
</gene>
<name>A0A5E4C5R6_MARMO</name>
<dbReference type="Proteomes" id="UP000335636">
    <property type="component" value="Unassembled WGS sequence"/>
</dbReference>
<feature type="non-terminal residue" evidence="1">
    <location>
        <position position="59"/>
    </location>
</feature>
<keyword evidence="2" id="KW-1185">Reference proteome</keyword>
<dbReference type="EMBL" id="CABDUW010000874">
    <property type="protein sequence ID" value="VTJ76242.1"/>
    <property type="molecule type" value="Genomic_DNA"/>
</dbReference>
<feature type="non-terminal residue" evidence="1">
    <location>
        <position position="1"/>
    </location>
</feature>
<proteinExistence type="predicted"/>
<comment type="caution">
    <text evidence="1">The sequence shown here is derived from an EMBL/GenBank/DDBJ whole genome shotgun (WGS) entry which is preliminary data.</text>
</comment>